<evidence type="ECO:0000256" key="1">
    <source>
        <dbReference type="ARBA" id="ARBA00022801"/>
    </source>
</evidence>
<keyword evidence="1 3" id="KW-0378">Hydrolase</keyword>
<dbReference type="EMBL" id="FJNB01000003">
    <property type="protein sequence ID" value="CZQ87004.1"/>
    <property type="molecule type" value="Genomic_DNA"/>
</dbReference>
<dbReference type="RefSeq" id="WP_068621373.1">
    <property type="nucleotide sequence ID" value="NZ_FJNB01000003.1"/>
</dbReference>
<proteinExistence type="predicted"/>
<dbReference type="InterPro" id="IPR050266">
    <property type="entry name" value="AB_hydrolase_sf"/>
</dbReference>
<protein>
    <submittedName>
        <fullName evidence="3">Alpha/beta hydrolase fold-1</fullName>
    </submittedName>
    <submittedName>
        <fullName evidence="4">Pimeloyl-ACP methyl ester carboxylesterase</fullName>
    </submittedName>
</protein>
<gene>
    <name evidence="4" type="ORF">SAMN05216375_10245</name>
    <name evidence="3" type="ORF">TR210_569</name>
</gene>
<dbReference type="Proteomes" id="UP000076878">
    <property type="component" value="Unassembled WGS sequence"/>
</dbReference>
<name>A0A143YFC2_9LACT</name>
<feature type="domain" description="AB hydrolase-1" evidence="2">
    <location>
        <begin position="23"/>
        <end position="120"/>
    </location>
</feature>
<evidence type="ECO:0000259" key="2">
    <source>
        <dbReference type="Pfam" id="PF00561"/>
    </source>
</evidence>
<evidence type="ECO:0000313" key="6">
    <source>
        <dbReference type="Proteomes" id="UP000199280"/>
    </source>
</evidence>
<evidence type="ECO:0000313" key="4">
    <source>
        <dbReference type="EMBL" id="SEI63201.1"/>
    </source>
</evidence>
<dbReference type="Pfam" id="PF00561">
    <property type="entry name" value="Abhydrolase_1"/>
    <property type="match status" value="1"/>
</dbReference>
<dbReference type="SUPFAM" id="SSF53474">
    <property type="entry name" value="alpha/beta-Hydrolases"/>
    <property type="match status" value="1"/>
</dbReference>
<accession>A0A143YFC2</accession>
<dbReference type="PANTHER" id="PTHR43798">
    <property type="entry name" value="MONOACYLGLYCEROL LIPASE"/>
    <property type="match status" value="1"/>
</dbReference>
<sequence length="236" mass="26431">MRGKMLKTDKGNLYYQVGGSGEALLLLHGNGEDSDLFAKQFPFFTRHFRVIALDTRGHGRSELGVERLTFKQIAEDILALLDNERIRRVHVLGFSDGGNLGLYLAAHHPERTASLIAMGANYQADGLTDACYAETLEHYEQLLALPDTDPEKILRLCIHNLMLSELDLSEADLRSIQAPTLLLAGEFDLIRDDQTEAMHRLIPGSQKYIVPGGHHSFFVDDPKVLERLAKKFYASL</sequence>
<dbReference type="GO" id="GO:0016020">
    <property type="term" value="C:membrane"/>
    <property type="evidence" value="ECO:0007669"/>
    <property type="project" value="TreeGrafter"/>
</dbReference>
<dbReference type="InterPro" id="IPR029058">
    <property type="entry name" value="AB_hydrolase_fold"/>
</dbReference>
<organism evidence="3 5">
    <name type="scientific">Trichococcus ilyis</name>
    <dbReference type="NCBI Taxonomy" id="640938"/>
    <lineage>
        <taxon>Bacteria</taxon>
        <taxon>Bacillati</taxon>
        <taxon>Bacillota</taxon>
        <taxon>Bacilli</taxon>
        <taxon>Lactobacillales</taxon>
        <taxon>Carnobacteriaceae</taxon>
        <taxon>Trichococcus</taxon>
    </lineage>
</organism>
<evidence type="ECO:0000313" key="5">
    <source>
        <dbReference type="Proteomes" id="UP000076878"/>
    </source>
</evidence>
<dbReference type="Proteomes" id="UP000199280">
    <property type="component" value="Unassembled WGS sequence"/>
</dbReference>
<dbReference type="GO" id="GO:0016787">
    <property type="term" value="F:hydrolase activity"/>
    <property type="evidence" value="ECO:0007669"/>
    <property type="project" value="UniProtKB-KW"/>
</dbReference>
<reference evidence="3 5" key="1">
    <citation type="submission" date="2016-02" db="EMBL/GenBank/DDBJ databases">
        <authorList>
            <person name="Wen L."/>
            <person name="He K."/>
            <person name="Yang H."/>
        </authorList>
    </citation>
    <scope>NUCLEOTIDE SEQUENCE [LARGE SCALE GENOMIC DNA]</scope>
    <source>
        <strain evidence="3">Trichococcus_R210</strain>
    </source>
</reference>
<reference evidence="4 6" key="2">
    <citation type="submission" date="2016-10" db="EMBL/GenBank/DDBJ databases">
        <authorList>
            <person name="Varghese N."/>
            <person name="Submissions S."/>
        </authorList>
    </citation>
    <scope>NUCLEOTIDE SEQUENCE [LARGE SCALE GENOMIC DNA]</scope>
    <source>
        <strain evidence="4 6">DSM 22150</strain>
    </source>
</reference>
<dbReference type="STRING" id="640938.TR210_569"/>
<keyword evidence="6" id="KW-1185">Reference proteome</keyword>
<dbReference type="PANTHER" id="PTHR43798:SF31">
    <property type="entry name" value="AB HYDROLASE SUPERFAMILY PROTEIN YCLE"/>
    <property type="match status" value="1"/>
</dbReference>
<dbReference type="OrthoDB" id="252464at2"/>
<evidence type="ECO:0000313" key="3">
    <source>
        <dbReference type="EMBL" id="CZQ87004.1"/>
    </source>
</evidence>
<dbReference type="PRINTS" id="PR00111">
    <property type="entry name" value="ABHYDROLASE"/>
</dbReference>
<dbReference type="AlphaFoldDB" id="A0A143YFC2"/>
<dbReference type="EMBL" id="FNYT01000002">
    <property type="protein sequence ID" value="SEI63201.1"/>
    <property type="molecule type" value="Genomic_DNA"/>
</dbReference>
<dbReference type="InterPro" id="IPR000073">
    <property type="entry name" value="AB_hydrolase_1"/>
</dbReference>
<dbReference type="Gene3D" id="3.40.50.1820">
    <property type="entry name" value="alpha/beta hydrolase"/>
    <property type="match status" value="1"/>
</dbReference>